<dbReference type="AlphaFoldDB" id="A0AAE1GZB2"/>
<evidence type="ECO:0000313" key="4">
    <source>
        <dbReference type="EMBL" id="KAK3912101.1"/>
    </source>
</evidence>
<keyword evidence="4" id="KW-0648">Protein biosynthesis</keyword>
<sequence>MLADARWRFLFKCSSPAHTSFFIRVFSEVPCLNLLNGLQSNIFFLILFQFCIIKMSDVENNDVFYEIALSNWISGILDDDLAGKIHWPPSNKVAQLVRTQSPVNKDWEVHDMIVKRFYDTWAHARASLPKITEDSNYETEKEQDLGRGKRRKRVRQLDSDSDDCTYTSKSKTANIPPPPKVTVNSRTRVVNRNAVKKAQNRAALMQELSEARKKTAEKTKNSSCSVNWPAPRLTEKTSPWRVSKLRDLPTTPNAKESPQQPCYSKEALDTVRFLFSGRREADIASPPLQSLGHVSRNLFEDNDGASDEFLSDVPEGFTEATEENLRYENQTDTVIDSQQNTSISPLVPRSPVNVLAKESILEKTPEKNGNNGQSKSPCNELSNWYCVSSGRNPVEHRGKSSGGALQSLHRSNSKHASSVLDFEDRISALEKLAKDTNVKVLSLSSKCDMILMNTGRLLRSVLPHEKRIQAPPDMPGLPLQSKQDLLLYEEFLQKATINMSAVVDYMSIYVKSNVPDPEKKSLHSVLSELFTDELAQNFNLDGKNHKIPLRKLSVFKVIKATLSSAFQSSDLSDLDSNAAKWCADAKWRLSRRQEKSLCISKKK</sequence>
<evidence type="ECO:0000256" key="1">
    <source>
        <dbReference type="SAM" id="Coils"/>
    </source>
</evidence>
<feature type="compositionally biased region" description="Polar residues" evidence="2">
    <location>
        <begin position="164"/>
        <end position="173"/>
    </location>
</feature>
<reference evidence="4" key="2">
    <citation type="journal article" date="2023" name="BMC Genomics">
        <title>Pest status, molecular evolution, and epigenetic factors derived from the genome assembly of Frankliniella fusca, a thysanopteran phytovirus vector.</title>
        <authorList>
            <person name="Catto M.A."/>
            <person name="Labadie P.E."/>
            <person name="Jacobson A.L."/>
            <person name="Kennedy G.G."/>
            <person name="Srinivasan R."/>
            <person name="Hunt B.G."/>
        </authorList>
    </citation>
    <scope>NUCLEOTIDE SEQUENCE</scope>
    <source>
        <strain evidence="4">PL_HMW_Pooled</strain>
    </source>
</reference>
<gene>
    <name evidence="4" type="ORF">KUF71_021671</name>
</gene>
<name>A0AAE1GZB2_9NEOP</name>
<dbReference type="EMBL" id="JAHWGI010000289">
    <property type="protein sequence ID" value="KAK3912101.1"/>
    <property type="molecule type" value="Genomic_DNA"/>
</dbReference>
<accession>A0AAE1GZB2</accession>
<evidence type="ECO:0000313" key="5">
    <source>
        <dbReference type="Proteomes" id="UP001219518"/>
    </source>
</evidence>
<keyword evidence="4" id="KW-0251">Elongation factor</keyword>
<protein>
    <submittedName>
        <fullName evidence="4">Elongation factor G 1</fullName>
    </submittedName>
</protein>
<dbReference type="InterPro" id="IPR032071">
    <property type="entry name" value="DUF4806"/>
</dbReference>
<keyword evidence="5" id="KW-1185">Reference proteome</keyword>
<organism evidence="4 5">
    <name type="scientific">Frankliniella fusca</name>
    <dbReference type="NCBI Taxonomy" id="407009"/>
    <lineage>
        <taxon>Eukaryota</taxon>
        <taxon>Metazoa</taxon>
        <taxon>Ecdysozoa</taxon>
        <taxon>Arthropoda</taxon>
        <taxon>Hexapoda</taxon>
        <taxon>Insecta</taxon>
        <taxon>Pterygota</taxon>
        <taxon>Neoptera</taxon>
        <taxon>Paraneoptera</taxon>
        <taxon>Thysanoptera</taxon>
        <taxon>Terebrantia</taxon>
        <taxon>Thripoidea</taxon>
        <taxon>Thripidae</taxon>
        <taxon>Frankliniella</taxon>
    </lineage>
</organism>
<reference evidence="4" key="1">
    <citation type="submission" date="2021-07" db="EMBL/GenBank/DDBJ databases">
        <authorList>
            <person name="Catto M.A."/>
            <person name="Jacobson A."/>
            <person name="Kennedy G."/>
            <person name="Labadie P."/>
            <person name="Hunt B.G."/>
            <person name="Srinivasan R."/>
        </authorList>
    </citation>
    <scope>NUCLEOTIDE SEQUENCE</scope>
    <source>
        <strain evidence="4">PL_HMW_Pooled</strain>
        <tissue evidence="4">Head</tissue>
    </source>
</reference>
<keyword evidence="1" id="KW-0175">Coiled coil</keyword>
<dbReference type="Pfam" id="PF16064">
    <property type="entry name" value="DUF4806"/>
    <property type="match status" value="1"/>
</dbReference>
<feature type="coiled-coil region" evidence="1">
    <location>
        <begin position="194"/>
        <end position="221"/>
    </location>
</feature>
<comment type="caution">
    <text evidence="4">The sequence shown here is derived from an EMBL/GenBank/DDBJ whole genome shotgun (WGS) entry which is preliminary data.</text>
</comment>
<evidence type="ECO:0000256" key="2">
    <source>
        <dbReference type="SAM" id="MobiDB-lite"/>
    </source>
</evidence>
<feature type="region of interest" description="Disordered" evidence="2">
    <location>
        <begin position="135"/>
        <end position="183"/>
    </location>
</feature>
<evidence type="ECO:0000259" key="3">
    <source>
        <dbReference type="Pfam" id="PF16064"/>
    </source>
</evidence>
<dbReference type="Proteomes" id="UP001219518">
    <property type="component" value="Unassembled WGS sequence"/>
</dbReference>
<dbReference type="GO" id="GO:0003746">
    <property type="term" value="F:translation elongation factor activity"/>
    <property type="evidence" value="ECO:0007669"/>
    <property type="project" value="UniProtKB-KW"/>
</dbReference>
<proteinExistence type="predicted"/>
<feature type="compositionally biased region" description="Basic and acidic residues" evidence="2">
    <location>
        <begin position="138"/>
        <end position="147"/>
    </location>
</feature>
<feature type="domain" description="DUF4806" evidence="3">
    <location>
        <begin position="478"/>
        <end position="556"/>
    </location>
</feature>